<evidence type="ECO:0008006" key="4">
    <source>
        <dbReference type="Google" id="ProtNLM"/>
    </source>
</evidence>
<comment type="caution">
    <text evidence="2">The sequence shown here is derived from an EMBL/GenBank/DDBJ whole genome shotgun (WGS) entry which is preliminary data.</text>
</comment>
<dbReference type="Proteomes" id="UP001500340">
    <property type="component" value="Unassembled WGS sequence"/>
</dbReference>
<gene>
    <name evidence="2" type="ORF">GCM10008933_33360</name>
</gene>
<protein>
    <recommendedName>
        <fullName evidence="4">DUF2304 domain-containing protein</fullName>
    </recommendedName>
</protein>
<keyword evidence="1" id="KW-1133">Transmembrane helix</keyword>
<dbReference type="RefSeq" id="WP_343863013.1">
    <property type="nucleotide sequence ID" value="NZ_BAAACX010000015.1"/>
</dbReference>
<evidence type="ECO:0000256" key="1">
    <source>
        <dbReference type="SAM" id="Phobius"/>
    </source>
</evidence>
<accession>A0ABN0YMX8</accession>
<feature type="transmembrane region" description="Helical" evidence="1">
    <location>
        <begin position="69"/>
        <end position="98"/>
    </location>
</feature>
<keyword evidence="3" id="KW-1185">Reference proteome</keyword>
<keyword evidence="1" id="KW-0472">Membrane</keyword>
<feature type="transmembrane region" description="Helical" evidence="1">
    <location>
        <begin position="6"/>
        <end position="24"/>
    </location>
</feature>
<keyword evidence="1" id="KW-0812">Transmembrane</keyword>
<proteinExistence type="predicted"/>
<evidence type="ECO:0000313" key="3">
    <source>
        <dbReference type="Proteomes" id="UP001500340"/>
    </source>
</evidence>
<sequence>MKIDVFILSFMICMIFLGITIYLIRNGKLREQYAILWVILTAVMMLLSLFPSLIDGMAKQIGVSYAPSLLYLLGLISVLFILLHLTIAVSSLTARFIVLTQKIGMLEQENLALRQGSKEITTDPAIRMIETKSQSKLQEGSNQFL</sequence>
<reference evidence="2 3" key="1">
    <citation type="journal article" date="2019" name="Int. J. Syst. Evol. Microbiol.">
        <title>The Global Catalogue of Microorganisms (GCM) 10K type strain sequencing project: providing services to taxonomists for standard genome sequencing and annotation.</title>
        <authorList>
            <consortium name="The Broad Institute Genomics Platform"/>
            <consortium name="The Broad Institute Genome Sequencing Center for Infectious Disease"/>
            <person name="Wu L."/>
            <person name="Ma J."/>
        </authorList>
    </citation>
    <scope>NUCLEOTIDE SEQUENCE [LARGE SCALE GENOMIC DNA]</scope>
    <source>
        <strain evidence="2 3">JCM 12774</strain>
    </source>
</reference>
<evidence type="ECO:0000313" key="2">
    <source>
        <dbReference type="EMBL" id="GAA0400119.1"/>
    </source>
</evidence>
<organism evidence="2 3">
    <name type="scientific">Paenibacillus motobuensis</name>
    <dbReference type="NCBI Taxonomy" id="295324"/>
    <lineage>
        <taxon>Bacteria</taxon>
        <taxon>Bacillati</taxon>
        <taxon>Bacillota</taxon>
        <taxon>Bacilli</taxon>
        <taxon>Bacillales</taxon>
        <taxon>Paenibacillaceae</taxon>
        <taxon>Paenibacillus</taxon>
    </lineage>
</organism>
<feature type="transmembrane region" description="Helical" evidence="1">
    <location>
        <begin position="33"/>
        <end position="54"/>
    </location>
</feature>
<dbReference type="InterPro" id="IPR019277">
    <property type="entry name" value="DUF2304"/>
</dbReference>
<dbReference type="EMBL" id="BAAACX010000015">
    <property type="protein sequence ID" value="GAA0400119.1"/>
    <property type="molecule type" value="Genomic_DNA"/>
</dbReference>
<name>A0ABN0YMX8_9BACL</name>
<dbReference type="Pfam" id="PF10066">
    <property type="entry name" value="DUF2304"/>
    <property type="match status" value="1"/>
</dbReference>